<evidence type="ECO:0000313" key="2">
    <source>
        <dbReference type="Proteomes" id="UP001177021"/>
    </source>
</evidence>
<accession>A0ACB0KIC9</accession>
<organism evidence="1 2">
    <name type="scientific">Trifolium pratense</name>
    <name type="common">Red clover</name>
    <dbReference type="NCBI Taxonomy" id="57577"/>
    <lineage>
        <taxon>Eukaryota</taxon>
        <taxon>Viridiplantae</taxon>
        <taxon>Streptophyta</taxon>
        <taxon>Embryophyta</taxon>
        <taxon>Tracheophyta</taxon>
        <taxon>Spermatophyta</taxon>
        <taxon>Magnoliopsida</taxon>
        <taxon>eudicotyledons</taxon>
        <taxon>Gunneridae</taxon>
        <taxon>Pentapetalae</taxon>
        <taxon>rosids</taxon>
        <taxon>fabids</taxon>
        <taxon>Fabales</taxon>
        <taxon>Fabaceae</taxon>
        <taxon>Papilionoideae</taxon>
        <taxon>50 kb inversion clade</taxon>
        <taxon>NPAAA clade</taxon>
        <taxon>Hologalegina</taxon>
        <taxon>IRL clade</taxon>
        <taxon>Trifolieae</taxon>
        <taxon>Trifolium</taxon>
    </lineage>
</organism>
<reference evidence="1" key="1">
    <citation type="submission" date="2023-10" db="EMBL/GenBank/DDBJ databases">
        <authorList>
            <person name="Rodriguez Cubillos JULIANA M."/>
            <person name="De Vega J."/>
        </authorList>
    </citation>
    <scope>NUCLEOTIDE SEQUENCE</scope>
</reference>
<comment type="caution">
    <text evidence="1">The sequence shown here is derived from an EMBL/GenBank/DDBJ whole genome shotgun (WGS) entry which is preliminary data.</text>
</comment>
<keyword evidence="2" id="KW-1185">Reference proteome</keyword>
<protein>
    <submittedName>
        <fullName evidence="1">Uncharacterized protein</fullName>
    </submittedName>
</protein>
<dbReference type="Proteomes" id="UP001177021">
    <property type="component" value="Unassembled WGS sequence"/>
</dbReference>
<dbReference type="EMBL" id="CASHSV030000206">
    <property type="protein sequence ID" value="CAJ2656086.1"/>
    <property type="molecule type" value="Genomic_DNA"/>
</dbReference>
<evidence type="ECO:0000313" key="1">
    <source>
        <dbReference type="EMBL" id="CAJ2656086.1"/>
    </source>
</evidence>
<proteinExistence type="predicted"/>
<sequence>MVWLKTEEGIQSIFYAYTRMKNVVMTDEGVALAHKLFDYAAAQRLTRQNIIDEINELTRCLREREKKSSDIDDDLKMNLGPLYAYKEPSLHELRIEAYKLYEDDCKANRISAFPIDHEKGFEIATQKFGDVAKDLHQERLLPLRVSLSAAVPSLSSVVLQEQKKKPFSHKNKEDGCKANRIFAFPIDHEKGFEIATQKFGDVAKDLHLRSYLNDPIRKERIEKHLKERSFRFEYGDDEEGGGGRYEIFELAADSGKANKALATKVIHKFTSDVFSKPQPVNSLSSSETDEAVNETPENLVKPASDVSKVQSPDSKPAQTDESPSKRKRAHTDMFEGVSNEPQDSEREASEKKPATEVSEKPSPKKKEEMNATLLLFKFKVEISEGA</sequence>
<gene>
    <name evidence="1" type="ORF">MILVUS5_LOCUS22909</name>
</gene>
<name>A0ACB0KIC9_TRIPR</name>